<keyword evidence="1" id="KW-0175">Coiled coil</keyword>
<dbReference type="RefSeq" id="WP_386065324.1">
    <property type="nucleotide sequence ID" value="NZ_JBHLTQ010000018.1"/>
</dbReference>
<reference evidence="4 5" key="1">
    <citation type="submission" date="2024-09" db="EMBL/GenBank/DDBJ databases">
        <authorList>
            <person name="Sun Q."/>
            <person name="Mori K."/>
        </authorList>
    </citation>
    <scope>NUCLEOTIDE SEQUENCE [LARGE SCALE GENOMIC DNA]</scope>
    <source>
        <strain evidence="4 5">NCAIM B.02481</strain>
    </source>
</reference>
<evidence type="ECO:0000256" key="1">
    <source>
        <dbReference type="SAM" id="Coils"/>
    </source>
</evidence>
<protein>
    <submittedName>
        <fullName evidence="4">Uncharacterized protein</fullName>
    </submittedName>
</protein>
<accession>A0ABV6QCC1</accession>
<evidence type="ECO:0000313" key="5">
    <source>
        <dbReference type="Proteomes" id="UP001589832"/>
    </source>
</evidence>
<keyword evidence="5" id="KW-1185">Reference proteome</keyword>
<name>A0ABV6QCC1_9FLAO</name>
<sequence>MKRLLIILTLMMTSLTLTSQNTKTDSVTISKKALKSMVKESRKCDSLRVAYNAQYTTLQDLIKSNLDYFKKIQTEELKRANLQQQLDDSVKALRKKKNNWLLPTSIGVVGGLVLGVVISN</sequence>
<evidence type="ECO:0000256" key="2">
    <source>
        <dbReference type="SAM" id="Phobius"/>
    </source>
</evidence>
<keyword evidence="2" id="KW-0472">Membrane</keyword>
<feature type="chain" id="PRO_5045415997" evidence="3">
    <location>
        <begin position="20"/>
        <end position="120"/>
    </location>
</feature>
<feature type="coiled-coil region" evidence="1">
    <location>
        <begin position="72"/>
        <end position="99"/>
    </location>
</feature>
<dbReference type="Proteomes" id="UP001589832">
    <property type="component" value="Unassembled WGS sequence"/>
</dbReference>
<dbReference type="EMBL" id="JBHLTQ010000018">
    <property type="protein sequence ID" value="MFC0605905.1"/>
    <property type="molecule type" value="Genomic_DNA"/>
</dbReference>
<keyword evidence="3" id="KW-0732">Signal</keyword>
<evidence type="ECO:0000256" key="3">
    <source>
        <dbReference type="SAM" id="SignalP"/>
    </source>
</evidence>
<keyword evidence="2" id="KW-0812">Transmembrane</keyword>
<comment type="caution">
    <text evidence="4">The sequence shown here is derived from an EMBL/GenBank/DDBJ whole genome shotgun (WGS) entry which is preliminary data.</text>
</comment>
<proteinExistence type="predicted"/>
<gene>
    <name evidence="4" type="ORF">ACFFGA_15190</name>
</gene>
<keyword evidence="2" id="KW-1133">Transmembrane helix</keyword>
<feature type="signal peptide" evidence="3">
    <location>
        <begin position="1"/>
        <end position="19"/>
    </location>
</feature>
<organism evidence="4 5">
    <name type="scientific">Winogradskyella pulchriflava</name>
    <dbReference type="NCBI Taxonomy" id="1110688"/>
    <lineage>
        <taxon>Bacteria</taxon>
        <taxon>Pseudomonadati</taxon>
        <taxon>Bacteroidota</taxon>
        <taxon>Flavobacteriia</taxon>
        <taxon>Flavobacteriales</taxon>
        <taxon>Flavobacteriaceae</taxon>
        <taxon>Winogradskyella</taxon>
    </lineage>
</organism>
<feature type="transmembrane region" description="Helical" evidence="2">
    <location>
        <begin position="100"/>
        <end position="118"/>
    </location>
</feature>
<evidence type="ECO:0000313" key="4">
    <source>
        <dbReference type="EMBL" id="MFC0605905.1"/>
    </source>
</evidence>